<dbReference type="Proteomes" id="UP000000437">
    <property type="component" value="Chromosome 9"/>
</dbReference>
<evidence type="ECO:0000313" key="2">
    <source>
        <dbReference type="RefSeq" id="XP_073768254.1"/>
    </source>
</evidence>
<keyword evidence="1" id="KW-1185">Reference proteome</keyword>
<gene>
    <name evidence="2" type="primary">stxbp5l</name>
    <name evidence="2" type="synonym">si:ch211-194d6.1</name>
</gene>
<name>A0AC58GEU6_DANRE</name>
<proteinExistence type="predicted"/>
<organism evidence="1 2">
    <name type="scientific">Danio rerio</name>
    <name type="common">Zebrafish</name>
    <name type="synonym">Brachydanio rerio</name>
    <dbReference type="NCBI Taxonomy" id="7955"/>
    <lineage>
        <taxon>Eukaryota</taxon>
        <taxon>Metazoa</taxon>
        <taxon>Chordata</taxon>
        <taxon>Craniata</taxon>
        <taxon>Vertebrata</taxon>
        <taxon>Euteleostomi</taxon>
        <taxon>Actinopterygii</taxon>
        <taxon>Neopterygii</taxon>
        <taxon>Teleostei</taxon>
        <taxon>Ostariophysi</taxon>
        <taxon>Cypriniformes</taxon>
        <taxon>Danionidae</taxon>
        <taxon>Danioninae</taxon>
        <taxon>Danio</taxon>
    </lineage>
</organism>
<sequence>MKKFRKVLDGLTTSSPVNPGGSPGCGSAAGTPSAAPTPRELEIQETLMSEHFQICKTVRHGFPYQPTALAFDPVQKILAIGSRSGGIRILGRPGVDCHSQHESGAAVLQMQFLINEGALVTACADDTLHLWSLRQRLPAILHSLKFNRERITFCHLPFQSKWLYVGTERGNTHIVNIESFILSGYVIMWNKAIELSTKTHPGPVVHLSDSPKDEGKLLIGFESGTIVMWDLRAKRADFRIYYDEAIHSVSWHHEGRQFMCSHSDGSLSMWNMRNTAKPFQVTFPHGKTQRDGRKESCKPILKVEYKTSRNSSEAFVIFSGGLSYDKAGRRPTLTIMHGKAITVLEMDYPIVDFMVLCETPYLNEVQEPYAVVVLLEKDFVVVDLTQSNFPIFENPYPMDVHESPVTCTAYFADCPPDIIPVLYSIGAKHKKTGYSHKEWPVSGGTWTVGSQTYPEIIITGHADGSIKFWDATAITLQMLYKLKTSKVFEKPKTGDMGRSADLVEEDPYAVQMISWCPQSRIFCVVGISAHVILYRFSKHDANTIITSLELRLQCEMEDVISPSDTENTPCFSDPSGHSPQPQPPSPRSNTPDSVRDSIPCLKVKDRMIRMPPGYQAELVVQLLWVDGEPPQQITCLDLNSAYGLLALGNCNGLAVVDYLQKTILLCMSTLELYGSADPFQRLTRSPRKNRQSTSDFCMRGLSNFYSDSKKRIRTSYQSLTELSDNQVSLDLERSKSPTSVKGPGRKLSLPTDLKTDLESRENSFSRSRSSSVSSIDRETKEAVTTLQFAESYGRKSDSLPTPCLWVGTSLGLVLIIPMSIPTDEQERQEDPVTVAPTGTVLMLKGSVLRFGFLDCGGALINSPYEVWRDQHAPDDPDRPRKRKLVNFSPSSSQEACGDGHLAVVCSERQAKVFYMPSQACLYVHNITESSFVLRADVVSVSNSVCLACFCANGHIMILSLPSLRPLLDVSYLPLTDMRIARTFCFTNGGQALYLCSPTEIQRITYSQEMCVNLQETLGELFTPIETPEAQNRGFLKGFFGGNAQTFDREELFGEASAGKASRSLAQHIPGQGGIEGMKAAAGGVVGDLARARIALDERGQRLGELEERTALMMTSAETFSKHAHELMLKCKDKKWYQF</sequence>
<reference evidence="2" key="1">
    <citation type="submission" date="2025-08" db="UniProtKB">
        <authorList>
            <consortium name="RefSeq"/>
        </authorList>
    </citation>
    <scope>IDENTIFICATION</scope>
    <source>
        <strain evidence="2">Tuebingen</strain>
        <tissue evidence="2">Fibroblasts and whole tissue</tissue>
    </source>
</reference>
<evidence type="ECO:0000313" key="1">
    <source>
        <dbReference type="Proteomes" id="UP000000437"/>
    </source>
</evidence>
<protein>
    <submittedName>
        <fullName evidence="2">Syntaxin-binding protein 5-like isoform X22</fullName>
    </submittedName>
</protein>
<accession>A0AC58GEU6</accession>
<dbReference type="RefSeq" id="XP_073768254.1">
    <property type="nucleotide sequence ID" value="XM_073912153.1"/>
</dbReference>